<reference evidence="3" key="1">
    <citation type="submission" date="2016-09" db="EMBL/GenBank/DDBJ databases">
        <authorList>
            <person name="Guldener U."/>
        </authorList>
    </citation>
    <scope>NUCLEOTIDE SEQUENCE [LARGE SCALE GENOMIC DNA]</scope>
    <source>
        <strain evidence="3">V64-1</strain>
    </source>
</reference>
<organism evidence="2 3">
    <name type="scientific">Fusarium oxysporum</name>
    <name type="common">Fusarium vascular wilt</name>
    <dbReference type="NCBI Taxonomy" id="5507"/>
    <lineage>
        <taxon>Eukaryota</taxon>
        <taxon>Fungi</taxon>
        <taxon>Dikarya</taxon>
        <taxon>Ascomycota</taxon>
        <taxon>Pezizomycotina</taxon>
        <taxon>Sordariomycetes</taxon>
        <taxon>Hypocreomycetidae</taxon>
        <taxon>Hypocreales</taxon>
        <taxon>Nectriaceae</taxon>
        <taxon>Fusarium</taxon>
        <taxon>Fusarium oxysporum species complex</taxon>
    </lineage>
</organism>
<gene>
    <name evidence="2" type="ORF">FRV6_16809</name>
</gene>
<dbReference type="Proteomes" id="UP000219369">
    <property type="component" value="Unassembled WGS sequence"/>
</dbReference>
<evidence type="ECO:0000313" key="2">
    <source>
        <dbReference type="EMBL" id="SCO92681.1"/>
    </source>
</evidence>
<proteinExistence type="predicted"/>
<evidence type="ECO:0000313" key="3">
    <source>
        <dbReference type="Proteomes" id="UP000219369"/>
    </source>
</evidence>
<accession>A0A2H3U404</accession>
<protein>
    <submittedName>
        <fullName evidence="2">Uncharacterized protein</fullName>
    </submittedName>
</protein>
<feature type="compositionally biased region" description="Basic and acidic residues" evidence="1">
    <location>
        <begin position="1"/>
        <end position="16"/>
    </location>
</feature>
<dbReference type="EMBL" id="FMJY01000012">
    <property type="protein sequence ID" value="SCO92681.1"/>
    <property type="molecule type" value="Genomic_DNA"/>
</dbReference>
<name>A0A2H3U404_FUSOX</name>
<feature type="region of interest" description="Disordered" evidence="1">
    <location>
        <begin position="1"/>
        <end position="26"/>
    </location>
</feature>
<sequence>MKKSSDIRGAEDRMFGDEDDDNAEEVEKWEGYISYGLEDDEHEEIDFSPSLEPEFLGQDGNVVTSLGLH</sequence>
<dbReference type="AlphaFoldDB" id="A0A2H3U404"/>
<evidence type="ECO:0000256" key="1">
    <source>
        <dbReference type="SAM" id="MobiDB-lite"/>
    </source>
</evidence>